<evidence type="ECO:0000313" key="3">
    <source>
        <dbReference type="EMBL" id="MEE7494768.1"/>
    </source>
</evidence>
<sequence length="249" mass="26996">MSRDASLPSQPPARRPVFAWLAALFVASALTLGFGWLAEEMAEGDTMAFDRHVLLMFRQPGDPSHLLGPAWLPETVRDLTSLGSTVILGLVLLLVVGYLAMARRKRAFLLVLVAVTGGQALSTILKLIFDRPRPTLVPNAPEVFTTSFPSGHAMLSAVTYLTLAALLARIEPRRMIRHYFMAAGVLVSLLVGMSRLALGVHWPTDVLAGWCVGAAWATLCAAAADWLARRGKIEMGVSLDDQSHGDQER</sequence>
<organism evidence="3 4">
    <name type="scientific">Methylobacterium oryzae</name>
    <dbReference type="NCBI Taxonomy" id="334852"/>
    <lineage>
        <taxon>Bacteria</taxon>
        <taxon>Pseudomonadati</taxon>
        <taxon>Pseudomonadota</taxon>
        <taxon>Alphaproteobacteria</taxon>
        <taxon>Hyphomicrobiales</taxon>
        <taxon>Methylobacteriaceae</taxon>
        <taxon>Methylobacterium</taxon>
    </lineage>
</organism>
<dbReference type="InterPro" id="IPR036938">
    <property type="entry name" value="PAP2/HPO_sf"/>
</dbReference>
<dbReference type="Gene3D" id="1.20.144.10">
    <property type="entry name" value="Phosphatidic acid phosphatase type 2/haloperoxidase"/>
    <property type="match status" value="2"/>
</dbReference>
<name>A0ABU7TY80_9HYPH</name>
<dbReference type="Pfam" id="PF01569">
    <property type="entry name" value="PAP2"/>
    <property type="match status" value="1"/>
</dbReference>
<feature type="transmembrane region" description="Helical" evidence="1">
    <location>
        <begin position="149"/>
        <end position="167"/>
    </location>
</feature>
<dbReference type="EMBL" id="MLCA01000017">
    <property type="protein sequence ID" value="MEE7494768.1"/>
    <property type="molecule type" value="Genomic_DNA"/>
</dbReference>
<evidence type="ECO:0000313" key="4">
    <source>
        <dbReference type="Proteomes" id="UP001355206"/>
    </source>
</evidence>
<evidence type="ECO:0000256" key="1">
    <source>
        <dbReference type="SAM" id="Phobius"/>
    </source>
</evidence>
<feature type="transmembrane region" description="Helical" evidence="1">
    <location>
        <begin position="17"/>
        <end position="38"/>
    </location>
</feature>
<keyword evidence="1" id="KW-1133">Transmembrane helix</keyword>
<feature type="transmembrane region" description="Helical" evidence="1">
    <location>
        <begin position="207"/>
        <end position="228"/>
    </location>
</feature>
<evidence type="ECO:0000259" key="2">
    <source>
        <dbReference type="SMART" id="SM00014"/>
    </source>
</evidence>
<dbReference type="InterPro" id="IPR000326">
    <property type="entry name" value="PAP2/HPO"/>
</dbReference>
<proteinExistence type="predicted"/>
<reference evidence="3 4" key="1">
    <citation type="journal article" date="2012" name="Genet. Mol. Biol.">
        <title>Analysis of 16S rRNA and mxaF genes revealing insights into Methylobacterium niche-specific plant association.</title>
        <authorList>
            <person name="Dourado M.N."/>
            <person name="Andreote F.D."/>
            <person name="Dini-Andreote F."/>
            <person name="Conti R."/>
            <person name="Araujo J.M."/>
            <person name="Araujo W.L."/>
        </authorList>
    </citation>
    <scope>NUCLEOTIDE SEQUENCE [LARGE SCALE GENOMIC DNA]</scope>
    <source>
        <strain evidence="3 4">TC3-10</strain>
    </source>
</reference>
<dbReference type="PANTHER" id="PTHR14969">
    <property type="entry name" value="SPHINGOSINE-1-PHOSPHATE PHOSPHOHYDROLASE"/>
    <property type="match status" value="1"/>
</dbReference>
<dbReference type="SMART" id="SM00014">
    <property type="entry name" value="acidPPc"/>
    <property type="match status" value="1"/>
</dbReference>
<dbReference type="RefSeq" id="WP_331304686.1">
    <property type="nucleotide sequence ID" value="NZ_MLCA01000017.1"/>
</dbReference>
<feature type="transmembrane region" description="Helical" evidence="1">
    <location>
        <begin position="107"/>
        <end position="129"/>
    </location>
</feature>
<dbReference type="SUPFAM" id="SSF48317">
    <property type="entry name" value="Acid phosphatase/Vanadium-dependent haloperoxidase"/>
    <property type="match status" value="1"/>
</dbReference>
<keyword evidence="1" id="KW-0472">Membrane</keyword>
<feature type="domain" description="Phosphatidic acid phosphatase type 2/haloperoxidase" evidence="2">
    <location>
        <begin position="108"/>
        <end position="221"/>
    </location>
</feature>
<keyword evidence="1" id="KW-0812">Transmembrane</keyword>
<accession>A0ABU7TY80</accession>
<gene>
    <name evidence="3" type="ORF">MOTC310_31895</name>
</gene>
<feature type="transmembrane region" description="Helical" evidence="1">
    <location>
        <begin position="79"/>
        <end position="100"/>
    </location>
</feature>
<protein>
    <recommendedName>
        <fullName evidence="2">Phosphatidic acid phosphatase type 2/haloperoxidase domain-containing protein</fullName>
    </recommendedName>
</protein>
<comment type="caution">
    <text evidence="3">The sequence shown here is derived from an EMBL/GenBank/DDBJ whole genome shotgun (WGS) entry which is preliminary data.</text>
</comment>
<keyword evidence="4" id="KW-1185">Reference proteome</keyword>
<dbReference type="Proteomes" id="UP001355206">
    <property type="component" value="Unassembled WGS sequence"/>
</dbReference>
<feature type="transmembrane region" description="Helical" evidence="1">
    <location>
        <begin position="179"/>
        <end position="201"/>
    </location>
</feature>
<dbReference type="CDD" id="cd03392">
    <property type="entry name" value="PAP2_like_2"/>
    <property type="match status" value="1"/>
</dbReference>
<dbReference type="PANTHER" id="PTHR14969:SF13">
    <property type="entry name" value="AT30094P"/>
    <property type="match status" value="1"/>
</dbReference>